<dbReference type="STRING" id="995034.SAMN05216219_0891"/>
<dbReference type="Proteomes" id="UP000198867">
    <property type="component" value="Unassembled WGS sequence"/>
</dbReference>
<dbReference type="SUPFAM" id="SSF56349">
    <property type="entry name" value="DNA breaking-rejoining enzymes"/>
    <property type="match status" value="1"/>
</dbReference>
<evidence type="ECO:0000259" key="3">
    <source>
        <dbReference type="Pfam" id="PF22022"/>
    </source>
</evidence>
<dbReference type="RefSeq" id="WP_245762382.1">
    <property type="nucleotide sequence ID" value="NZ_FOVM01000002.1"/>
</dbReference>
<evidence type="ECO:0000256" key="1">
    <source>
        <dbReference type="ARBA" id="ARBA00023125"/>
    </source>
</evidence>
<dbReference type="GO" id="GO:0003677">
    <property type="term" value="F:DNA binding"/>
    <property type="evidence" value="ECO:0007669"/>
    <property type="project" value="UniProtKB-KW"/>
</dbReference>
<keyword evidence="1" id="KW-0238">DNA-binding</keyword>
<reference evidence="5" key="1">
    <citation type="submission" date="2016-10" db="EMBL/GenBank/DDBJ databases">
        <authorList>
            <person name="Varghese N."/>
            <person name="Submissions S."/>
        </authorList>
    </citation>
    <scope>NUCLEOTIDE SEQUENCE [LARGE SCALE GENOMIC DNA]</scope>
    <source>
        <strain evidence="5">CGMCC 1.11101</strain>
    </source>
</reference>
<feature type="compositionally biased region" description="Basic and acidic residues" evidence="2">
    <location>
        <begin position="29"/>
        <end position="44"/>
    </location>
</feature>
<evidence type="ECO:0000313" key="5">
    <source>
        <dbReference type="Proteomes" id="UP000198867"/>
    </source>
</evidence>
<evidence type="ECO:0000256" key="2">
    <source>
        <dbReference type="SAM" id="MobiDB-lite"/>
    </source>
</evidence>
<dbReference type="Pfam" id="PF22022">
    <property type="entry name" value="Phage_int_M"/>
    <property type="match status" value="1"/>
</dbReference>
<dbReference type="InterPro" id="IPR011010">
    <property type="entry name" value="DNA_brk_join_enz"/>
</dbReference>
<proteinExistence type="predicted"/>
<dbReference type="Gene3D" id="1.10.150.130">
    <property type="match status" value="1"/>
</dbReference>
<sequence length="204" mass="22469">MPRPRLPSGELGNIDVTRLASGRYQARGSTRDDSGALHRLRASADSEEAARDDLLRQAKSLSTGGSSTLSPSSTIADVVQLWLSQILTRANTGSLSYSTYESYETTARVIIVPRCGGVRLEQLTVGRCDRILQKILEEETISKARRARAVLSLVCGYAVRDDALDRNPVRDVQRLPMAPRKESALSTAQVVGIRELMERWSVTR</sequence>
<keyword evidence="5" id="KW-1185">Reference proteome</keyword>
<dbReference type="EMBL" id="FOVM01000002">
    <property type="protein sequence ID" value="SFN50874.1"/>
    <property type="molecule type" value="Genomic_DNA"/>
</dbReference>
<dbReference type="InterPro" id="IPR053876">
    <property type="entry name" value="Phage_int_M"/>
</dbReference>
<dbReference type="AlphaFoldDB" id="A0A1I4ZKV4"/>
<evidence type="ECO:0000313" key="4">
    <source>
        <dbReference type="EMBL" id="SFN50874.1"/>
    </source>
</evidence>
<protein>
    <recommendedName>
        <fullName evidence="3">Phage integrase central domain-containing protein</fullName>
    </recommendedName>
</protein>
<accession>A0A1I4ZKV4</accession>
<organism evidence="4 5">
    <name type="scientific">Mycetocola miduiensis</name>
    <dbReference type="NCBI Taxonomy" id="995034"/>
    <lineage>
        <taxon>Bacteria</taxon>
        <taxon>Bacillati</taxon>
        <taxon>Actinomycetota</taxon>
        <taxon>Actinomycetes</taxon>
        <taxon>Micrococcales</taxon>
        <taxon>Microbacteriaceae</taxon>
        <taxon>Mycetocola</taxon>
    </lineage>
</organism>
<feature type="domain" description="Phage integrase central" evidence="3">
    <location>
        <begin position="94"/>
        <end position="173"/>
    </location>
</feature>
<dbReference type="InterPro" id="IPR010998">
    <property type="entry name" value="Integrase_recombinase_N"/>
</dbReference>
<feature type="region of interest" description="Disordered" evidence="2">
    <location>
        <begin position="23"/>
        <end position="44"/>
    </location>
</feature>
<name>A0A1I4ZKV4_9MICO</name>
<gene>
    <name evidence="4" type="ORF">SAMN05216219_0891</name>
</gene>